<feature type="chain" id="PRO_5016325452" evidence="2">
    <location>
        <begin position="29"/>
        <end position="210"/>
    </location>
</feature>
<keyword evidence="4" id="KW-1185">Reference proteome</keyword>
<reference evidence="3 4" key="1">
    <citation type="submission" date="2018-05" db="EMBL/GenBank/DDBJ databases">
        <title>Leucothrix arctica sp. nov., isolated from Arctic seawater.</title>
        <authorList>
            <person name="Choi A."/>
            <person name="Baek K."/>
        </authorList>
    </citation>
    <scope>NUCLEOTIDE SEQUENCE [LARGE SCALE GENOMIC DNA]</scope>
    <source>
        <strain evidence="3 4">JCM 18388</strain>
    </source>
</reference>
<gene>
    <name evidence="3" type="ORF">DKW60_20185</name>
</gene>
<protein>
    <submittedName>
        <fullName evidence="3">DUF2796 domain-containing protein</fullName>
    </submittedName>
</protein>
<evidence type="ECO:0000256" key="2">
    <source>
        <dbReference type="SAM" id="SignalP"/>
    </source>
</evidence>
<dbReference type="AlphaFoldDB" id="A0A317C208"/>
<comment type="caution">
    <text evidence="3">The sequence shown here is derived from an EMBL/GenBank/DDBJ whole genome shotgun (WGS) entry which is preliminary data.</text>
</comment>
<keyword evidence="2" id="KW-0732">Signal</keyword>
<sequence length="210" mass="22851">MRLSASLIKKSLTTSIVSSLLLCNAAMAASHSEHTQHDAHEHGVARLTIATTDDGLEIGLESPAANLFGFEHLASTGEDHHTIHSAVETLKKGNEIFYATAAAVCTQSSVEVESAQVKAHDHEKHGDEDHDHGKHEEHADHDDHESGSTHNDVDVTWNFKCEKPSEIKRVDIRLFSTFPKGFETISVDWISADKAGNVDLSADGMVLLSQ</sequence>
<organism evidence="3 4">
    <name type="scientific">Leucothrix pacifica</name>
    <dbReference type="NCBI Taxonomy" id="1247513"/>
    <lineage>
        <taxon>Bacteria</taxon>
        <taxon>Pseudomonadati</taxon>
        <taxon>Pseudomonadota</taxon>
        <taxon>Gammaproteobacteria</taxon>
        <taxon>Thiotrichales</taxon>
        <taxon>Thiotrichaceae</taxon>
        <taxon>Leucothrix</taxon>
    </lineage>
</organism>
<evidence type="ECO:0000256" key="1">
    <source>
        <dbReference type="SAM" id="MobiDB-lite"/>
    </source>
</evidence>
<dbReference type="Proteomes" id="UP000245539">
    <property type="component" value="Unassembled WGS sequence"/>
</dbReference>
<evidence type="ECO:0000313" key="3">
    <source>
        <dbReference type="EMBL" id="PWQ92654.1"/>
    </source>
</evidence>
<dbReference type="Pfam" id="PF10986">
    <property type="entry name" value="ZrgA"/>
    <property type="match status" value="1"/>
</dbReference>
<accession>A0A317C208</accession>
<feature type="signal peptide" evidence="2">
    <location>
        <begin position="1"/>
        <end position="28"/>
    </location>
</feature>
<dbReference type="OrthoDB" id="7346546at2"/>
<dbReference type="InterPro" id="IPR021253">
    <property type="entry name" value="ZrgA-like"/>
</dbReference>
<feature type="compositionally biased region" description="Basic and acidic residues" evidence="1">
    <location>
        <begin position="118"/>
        <end position="151"/>
    </location>
</feature>
<proteinExistence type="predicted"/>
<name>A0A317C208_9GAMM</name>
<feature type="region of interest" description="Disordered" evidence="1">
    <location>
        <begin position="115"/>
        <end position="151"/>
    </location>
</feature>
<dbReference type="EMBL" id="QGKM01000079">
    <property type="protein sequence ID" value="PWQ92654.1"/>
    <property type="molecule type" value="Genomic_DNA"/>
</dbReference>
<evidence type="ECO:0000313" key="4">
    <source>
        <dbReference type="Proteomes" id="UP000245539"/>
    </source>
</evidence>
<dbReference type="RefSeq" id="WP_109839470.1">
    <property type="nucleotide sequence ID" value="NZ_QGKM01000079.1"/>
</dbReference>